<keyword evidence="3" id="KW-1185">Reference proteome</keyword>
<dbReference type="PROSITE" id="PS01094">
    <property type="entry name" value="UPF0076"/>
    <property type="match status" value="1"/>
</dbReference>
<dbReference type="InterPro" id="IPR035959">
    <property type="entry name" value="RutC-like_sf"/>
</dbReference>
<accession>A0A8E6B6D3</accession>
<dbReference type="PANTHER" id="PTHR11803">
    <property type="entry name" value="2-IMINOBUTANOATE/2-IMINOPROPANOATE DEAMINASE RIDA"/>
    <property type="match status" value="1"/>
</dbReference>
<gene>
    <name evidence="2" type="ORF">KIH39_03130</name>
</gene>
<evidence type="ECO:0000313" key="3">
    <source>
        <dbReference type="Proteomes" id="UP000676194"/>
    </source>
</evidence>
<evidence type="ECO:0000256" key="1">
    <source>
        <dbReference type="ARBA" id="ARBA00010552"/>
    </source>
</evidence>
<dbReference type="Pfam" id="PF01042">
    <property type="entry name" value="Ribonuc_L-PSP"/>
    <property type="match status" value="1"/>
</dbReference>
<evidence type="ECO:0000313" key="2">
    <source>
        <dbReference type="EMBL" id="QVL32925.1"/>
    </source>
</evidence>
<dbReference type="Gene3D" id="3.30.1330.40">
    <property type="entry name" value="RutC-like"/>
    <property type="match status" value="1"/>
</dbReference>
<dbReference type="InterPro" id="IPR006175">
    <property type="entry name" value="YjgF/YER057c/UK114"/>
</dbReference>
<reference evidence="2" key="1">
    <citation type="submission" date="2021-05" db="EMBL/GenBank/DDBJ databases">
        <title>Complete genome sequence of the cellulolytic planctomycete Telmatocola sphagniphila SP2T and characterization of the first cellulase from planctomycetes.</title>
        <authorList>
            <person name="Rakitin A.L."/>
            <person name="Beletsky A.V."/>
            <person name="Naumoff D.G."/>
            <person name="Kulichevskaya I.S."/>
            <person name="Mardanov A.V."/>
            <person name="Ravin N.V."/>
            <person name="Dedysh S.N."/>
        </authorList>
    </citation>
    <scope>NUCLEOTIDE SEQUENCE</scope>
    <source>
        <strain evidence="2">SP2T</strain>
    </source>
</reference>
<dbReference type="GO" id="GO:0019239">
    <property type="term" value="F:deaminase activity"/>
    <property type="evidence" value="ECO:0007669"/>
    <property type="project" value="TreeGrafter"/>
</dbReference>
<proteinExistence type="inferred from homology"/>
<dbReference type="PANTHER" id="PTHR11803:SF39">
    <property type="entry name" value="2-IMINOBUTANOATE_2-IMINOPROPANOATE DEAMINASE"/>
    <property type="match status" value="1"/>
</dbReference>
<dbReference type="NCBIfam" id="TIGR00004">
    <property type="entry name" value="Rid family detoxifying hydrolase"/>
    <property type="match status" value="1"/>
</dbReference>
<dbReference type="Proteomes" id="UP000676194">
    <property type="component" value="Chromosome"/>
</dbReference>
<dbReference type="KEGG" id="tsph:KIH39_03130"/>
<sequence>MRTIIESPGAPKAIGPYSQGIKIKANELIYLSGQIPLDPVSGHVVEGGVEAQAERVLENITALLTAAGAKMTDVVKATMFLKDMNDFPKVNAIYSRYFPTNPPARSTIEVARLPRDVLVEIEVIAAL</sequence>
<dbReference type="InterPro" id="IPR019897">
    <property type="entry name" value="RidA_CS"/>
</dbReference>
<name>A0A8E6B6D3_9BACT</name>
<comment type="similarity">
    <text evidence="1">Belongs to the RutC family.</text>
</comment>
<dbReference type="RefSeq" id="WP_213497815.1">
    <property type="nucleotide sequence ID" value="NZ_CP074694.1"/>
</dbReference>
<dbReference type="InterPro" id="IPR006056">
    <property type="entry name" value="RidA"/>
</dbReference>
<dbReference type="CDD" id="cd00448">
    <property type="entry name" value="YjgF_YER057c_UK114_family"/>
    <property type="match status" value="1"/>
</dbReference>
<protein>
    <submittedName>
        <fullName evidence="2">RidA family protein</fullName>
    </submittedName>
</protein>
<dbReference type="GO" id="GO:0005829">
    <property type="term" value="C:cytosol"/>
    <property type="evidence" value="ECO:0007669"/>
    <property type="project" value="TreeGrafter"/>
</dbReference>
<dbReference type="AlphaFoldDB" id="A0A8E6B6D3"/>
<dbReference type="EMBL" id="CP074694">
    <property type="protein sequence ID" value="QVL32925.1"/>
    <property type="molecule type" value="Genomic_DNA"/>
</dbReference>
<dbReference type="FunFam" id="3.30.1330.40:FF:000001">
    <property type="entry name" value="L-PSP family endoribonuclease"/>
    <property type="match status" value="1"/>
</dbReference>
<dbReference type="SUPFAM" id="SSF55298">
    <property type="entry name" value="YjgF-like"/>
    <property type="match status" value="1"/>
</dbReference>
<organism evidence="2 3">
    <name type="scientific">Telmatocola sphagniphila</name>
    <dbReference type="NCBI Taxonomy" id="1123043"/>
    <lineage>
        <taxon>Bacteria</taxon>
        <taxon>Pseudomonadati</taxon>
        <taxon>Planctomycetota</taxon>
        <taxon>Planctomycetia</taxon>
        <taxon>Gemmatales</taxon>
        <taxon>Gemmataceae</taxon>
    </lineage>
</organism>